<evidence type="ECO:0000256" key="2">
    <source>
        <dbReference type="ARBA" id="ARBA00004370"/>
    </source>
</evidence>
<dbReference type="PRINTS" id="PR00463">
    <property type="entry name" value="EP450I"/>
</dbReference>
<evidence type="ECO:0000256" key="4">
    <source>
        <dbReference type="ARBA" id="ARBA00022617"/>
    </source>
</evidence>
<keyword evidence="6" id="KW-0560">Oxidoreductase</keyword>
<keyword evidence="5" id="KW-0479">Metal-binding</keyword>
<evidence type="ECO:0000256" key="5">
    <source>
        <dbReference type="ARBA" id="ARBA00022723"/>
    </source>
</evidence>
<proteinExistence type="inferred from homology"/>
<dbReference type="InterPro" id="IPR002401">
    <property type="entry name" value="Cyt_P450_E_grp-I"/>
</dbReference>
<evidence type="ECO:0000256" key="3">
    <source>
        <dbReference type="ARBA" id="ARBA00010617"/>
    </source>
</evidence>
<evidence type="ECO:0000256" key="6">
    <source>
        <dbReference type="ARBA" id="ARBA00023002"/>
    </source>
</evidence>
<evidence type="ECO:0000256" key="8">
    <source>
        <dbReference type="ARBA" id="ARBA00023033"/>
    </source>
</evidence>
<evidence type="ECO:0000256" key="7">
    <source>
        <dbReference type="ARBA" id="ARBA00023004"/>
    </source>
</evidence>
<comment type="similarity">
    <text evidence="3">Belongs to the cytochrome P450 family.</text>
</comment>
<evidence type="ECO:0000313" key="11">
    <source>
        <dbReference type="Proteomes" id="UP001420932"/>
    </source>
</evidence>
<dbReference type="GO" id="GO:0004497">
    <property type="term" value="F:monooxygenase activity"/>
    <property type="evidence" value="ECO:0007669"/>
    <property type="project" value="UniProtKB-KW"/>
</dbReference>
<comment type="cofactor">
    <cofactor evidence="1">
        <name>heme</name>
        <dbReference type="ChEBI" id="CHEBI:30413"/>
    </cofactor>
</comment>
<dbReference type="GO" id="GO:0005506">
    <property type="term" value="F:iron ion binding"/>
    <property type="evidence" value="ECO:0007669"/>
    <property type="project" value="InterPro"/>
</dbReference>
<comment type="caution">
    <text evidence="10">The sequence shown here is derived from an EMBL/GenBank/DDBJ whole genome shotgun (WGS) entry which is preliminary data.</text>
</comment>
<keyword evidence="4" id="KW-0349">Heme</keyword>
<keyword evidence="8" id="KW-0503">Monooxygenase</keyword>
<dbReference type="Pfam" id="PF00067">
    <property type="entry name" value="p450"/>
    <property type="match status" value="1"/>
</dbReference>
<dbReference type="PANTHER" id="PTHR47943:SF2">
    <property type="entry name" value="CYTOCHROME P450"/>
    <property type="match status" value="1"/>
</dbReference>
<keyword evidence="7" id="KW-0408">Iron</keyword>
<dbReference type="Gene3D" id="1.10.630.10">
    <property type="entry name" value="Cytochrome P450"/>
    <property type="match status" value="1"/>
</dbReference>
<dbReference type="GO" id="GO:0020037">
    <property type="term" value="F:heme binding"/>
    <property type="evidence" value="ECO:0007669"/>
    <property type="project" value="InterPro"/>
</dbReference>
<evidence type="ECO:0000313" key="10">
    <source>
        <dbReference type="EMBL" id="KAK9114866.1"/>
    </source>
</evidence>
<dbReference type="AlphaFoldDB" id="A0AAP0NSH0"/>
<name>A0AAP0NSH0_9MAGN</name>
<sequence>MAPASSSSLPLLLLQQRIDRDLWISSGVAATLVGGNAVKLVVEDMTYRMVFGYKDDRFDFKPINNEAFELVRASNFGDYVPFLAPFDIQGLVRRMKAANKKFDEFLEKLIEERMRDAKEQRPQLKVVKDFIDVMLSLMESDSMKEVKFGKENIKAIVLDVLAAAMDTSTNVVNWAIPELLRHPKRMKRVQDELREVVGMDRMVEETDLPELNTRTN</sequence>
<dbReference type="GO" id="GO:0016020">
    <property type="term" value="C:membrane"/>
    <property type="evidence" value="ECO:0007669"/>
    <property type="project" value="UniProtKB-SubCell"/>
</dbReference>
<dbReference type="InterPro" id="IPR001128">
    <property type="entry name" value="Cyt_P450"/>
</dbReference>
<evidence type="ECO:0000256" key="1">
    <source>
        <dbReference type="ARBA" id="ARBA00001971"/>
    </source>
</evidence>
<dbReference type="Proteomes" id="UP001420932">
    <property type="component" value="Unassembled WGS sequence"/>
</dbReference>
<comment type="subcellular location">
    <subcellularLocation>
        <location evidence="2">Membrane</location>
    </subcellularLocation>
</comment>
<gene>
    <name evidence="10" type="ORF">Syun_021663</name>
</gene>
<dbReference type="EMBL" id="JBBNAF010000009">
    <property type="protein sequence ID" value="KAK9114866.1"/>
    <property type="molecule type" value="Genomic_DNA"/>
</dbReference>
<dbReference type="PANTHER" id="PTHR47943">
    <property type="entry name" value="CYTOCHROME P450 93A3-LIKE"/>
    <property type="match status" value="1"/>
</dbReference>
<protein>
    <recommendedName>
        <fullName evidence="12">Cytochrome P450</fullName>
    </recommendedName>
</protein>
<dbReference type="SUPFAM" id="SSF48264">
    <property type="entry name" value="Cytochrome P450"/>
    <property type="match status" value="1"/>
</dbReference>
<dbReference type="GO" id="GO:0016705">
    <property type="term" value="F:oxidoreductase activity, acting on paired donors, with incorporation or reduction of molecular oxygen"/>
    <property type="evidence" value="ECO:0007669"/>
    <property type="project" value="InterPro"/>
</dbReference>
<keyword evidence="9" id="KW-0472">Membrane</keyword>
<dbReference type="GO" id="GO:0044550">
    <property type="term" value="P:secondary metabolite biosynthetic process"/>
    <property type="evidence" value="ECO:0007669"/>
    <property type="project" value="UniProtKB-ARBA"/>
</dbReference>
<dbReference type="InterPro" id="IPR036396">
    <property type="entry name" value="Cyt_P450_sf"/>
</dbReference>
<evidence type="ECO:0008006" key="12">
    <source>
        <dbReference type="Google" id="ProtNLM"/>
    </source>
</evidence>
<organism evidence="10 11">
    <name type="scientific">Stephania yunnanensis</name>
    <dbReference type="NCBI Taxonomy" id="152371"/>
    <lineage>
        <taxon>Eukaryota</taxon>
        <taxon>Viridiplantae</taxon>
        <taxon>Streptophyta</taxon>
        <taxon>Embryophyta</taxon>
        <taxon>Tracheophyta</taxon>
        <taxon>Spermatophyta</taxon>
        <taxon>Magnoliopsida</taxon>
        <taxon>Ranunculales</taxon>
        <taxon>Menispermaceae</taxon>
        <taxon>Menispermoideae</taxon>
        <taxon>Cissampelideae</taxon>
        <taxon>Stephania</taxon>
    </lineage>
</organism>
<reference evidence="10 11" key="1">
    <citation type="submission" date="2024-01" db="EMBL/GenBank/DDBJ databases">
        <title>Genome assemblies of Stephania.</title>
        <authorList>
            <person name="Yang L."/>
        </authorList>
    </citation>
    <scope>NUCLEOTIDE SEQUENCE [LARGE SCALE GENOMIC DNA]</scope>
    <source>
        <strain evidence="10">YNDBR</strain>
        <tissue evidence="10">Leaf</tissue>
    </source>
</reference>
<evidence type="ECO:0000256" key="9">
    <source>
        <dbReference type="ARBA" id="ARBA00023136"/>
    </source>
</evidence>
<accession>A0AAP0NSH0</accession>
<keyword evidence="11" id="KW-1185">Reference proteome</keyword>